<dbReference type="CDD" id="cd03017">
    <property type="entry name" value="PRX_BCP"/>
    <property type="match status" value="1"/>
</dbReference>
<evidence type="ECO:0000256" key="11">
    <source>
        <dbReference type="ARBA" id="ARBA00038489"/>
    </source>
</evidence>
<dbReference type="FunFam" id="3.40.30.10:FF:000157">
    <property type="entry name" value="DOT5p Nuclear thiol peroxidase"/>
    <property type="match status" value="1"/>
</dbReference>
<evidence type="ECO:0000313" key="16">
    <source>
        <dbReference type="EMBL" id="KAF4240695.1"/>
    </source>
</evidence>
<dbReference type="Proteomes" id="UP000653565">
    <property type="component" value="Unassembled WGS sequence"/>
</dbReference>
<dbReference type="AlphaFoldDB" id="A0A8H4GRR4"/>
<dbReference type="GO" id="GO:0045454">
    <property type="term" value="P:cell redox homeostasis"/>
    <property type="evidence" value="ECO:0007669"/>
    <property type="project" value="TreeGrafter"/>
</dbReference>
<comment type="caution">
    <text evidence="16">The sequence shown here is derived from an EMBL/GenBank/DDBJ whole genome shotgun (WGS) entry which is preliminary data.</text>
</comment>
<keyword evidence="5" id="KW-0049">Antioxidant</keyword>
<reference evidence="16" key="1">
    <citation type="journal article" date="2020" name="bioRxiv">
        <title>Genomic and phenotypic heterogeneity of clinical isolates of the human pathogens Aspergillus fumigatus, Aspergillus lentulus and Aspergillus fumigatiaffinis.</title>
        <authorList>
            <person name="dos Santos R.A.C."/>
            <person name="Steenwyk J.L."/>
            <person name="Rivero-Menendez O."/>
            <person name="Mead M.E."/>
            <person name="Silva L.P."/>
            <person name="Bastos R.W."/>
            <person name="Alastruey-Izquierdo A."/>
            <person name="Goldman G.H."/>
            <person name="Rokas A."/>
        </authorList>
    </citation>
    <scope>NUCLEOTIDE SEQUENCE</scope>
    <source>
        <strain evidence="16">CNM-CM6805</strain>
    </source>
</reference>
<feature type="domain" description="Thioredoxin" evidence="15">
    <location>
        <begin position="44"/>
        <end position="204"/>
    </location>
</feature>
<accession>A0A8H4GRR4</accession>
<keyword evidence="6" id="KW-0560">Oxidoreductase</keyword>
<keyword evidence="9" id="KW-0676">Redox-active center</keyword>
<sequence length="212" mass="23048">MVELRKRKAPLQPPATGRKSKRIQETSEETSPTVQLSKEDERSTHISYKKPPTVGDTVDLDNFGGEVELNDGTKTTLKHLVDTSKSGIVLFTYPRASTPGCTKQACLFRDKYDYITSNGLSIYGLSADSIKANSSFKAKQSLPYPLLCDTACTLISALGFKKAPRGTTRGVFAVDKQGKVLLLQPGGPDATVDAVQQLISARNKETPGQLRE</sequence>
<comment type="similarity">
    <text evidence="11">Belongs to the peroxiredoxin family. BCP/PrxQ subfamily.</text>
</comment>
<evidence type="ECO:0000256" key="8">
    <source>
        <dbReference type="ARBA" id="ARBA00023242"/>
    </source>
</evidence>
<evidence type="ECO:0000256" key="13">
    <source>
        <dbReference type="ARBA" id="ARBA00077538"/>
    </source>
</evidence>
<dbReference type="InterPro" id="IPR013766">
    <property type="entry name" value="Thioredoxin_domain"/>
</dbReference>
<dbReference type="PANTHER" id="PTHR42801:SF23">
    <property type="entry name" value="PEROXIREDOXIN DOT5"/>
    <property type="match status" value="1"/>
</dbReference>
<dbReference type="EC" id="1.11.1.24" evidence="3"/>
<dbReference type="InterPro" id="IPR050924">
    <property type="entry name" value="Peroxiredoxin_BCP/PrxQ"/>
</dbReference>
<dbReference type="SUPFAM" id="SSF52833">
    <property type="entry name" value="Thioredoxin-like"/>
    <property type="match status" value="1"/>
</dbReference>
<dbReference type="Gene3D" id="3.40.30.10">
    <property type="entry name" value="Glutaredoxin"/>
    <property type="match status" value="1"/>
</dbReference>
<keyword evidence="17" id="KW-1185">Reference proteome</keyword>
<protein>
    <recommendedName>
        <fullName evidence="3">thioredoxin-dependent peroxiredoxin</fullName>
        <ecNumber evidence="3">1.11.1.24</ecNumber>
    </recommendedName>
    <alternativeName>
        <fullName evidence="13">Nuclear thiol peroxidase</fullName>
    </alternativeName>
    <alternativeName>
        <fullName evidence="10">Thioredoxin peroxidase</fullName>
    </alternativeName>
</protein>
<dbReference type="GO" id="GO:0034599">
    <property type="term" value="P:cellular response to oxidative stress"/>
    <property type="evidence" value="ECO:0007669"/>
    <property type="project" value="TreeGrafter"/>
</dbReference>
<evidence type="ECO:0000256" key="5">
    <source>
        <dbReference type="ARBA" id="ARBA00022862"/>
    </source>
</evidence>
<dbReference type="Pfam" id="PF00578">
    <property type="entry name" value="AhpC-TSA"/>
    <property type="match status" value="1"/>
</dbReference>
<dbReference type="GO" id="GO:0008379">
    <property type="term" value="F:thioredoxin peroxidase activity"/>
    <property type="evidence" value="ECO:0007669"/>
    <property type="project" value="TreeGrafter"/>
</dbReference>
<evidence type="ECO:0000259" key="15">
    <source>
        <dbReference type="PROSITE" id="PS51352"/>
    </source>
</evidence>
<evidence type="ECO:0000256" key="1">
    <source>
        <dbReference type="ARBA" id="ARBA00004123"/>
    </source>
</evidence>
<keyword evidence="4" id="KW-0575">Peroxidase</keyword>
<evidence type="ECO:0000256" key="2">
    <source>
        <dbReference type="ARBA" id="ARBA00011245"/>
    </source>
</evidence>
<comment type="subunit">
    <text evidence="2">Monomer.</text>
</comment>
<dbReference type="GO" id="GO:0005737">
    <property type="term" value="C:cytoplasm"/>
    <property type="evidence" value="ECO:0007669"/>
    <property type="project" value="TreeGrafter"/>
</dbReference>
<evidence type="ECO:0000313" key="17">
    <source>
        <dbReference type="Proteomes" id="UP000653565"/>
    </source>
</evidence>
<evidence type="ECO:0000256" key="12">
    <source>
        <dbReference type="ARBA" id="ARBA00049091"/>
    </source>
</evidence>
<dbReference type="InterPro" id="IPR036249">
    <property type="entry name" value="Thioredoxin-like_sf"/>
</dbReference>
<evidence type="ECO:0000256" key="7">
    <source>
        <dbReference type="ARBA" id="ARBA00023157"/>
    </source>
</evidence>
<evidence type="ECO:0000256" key="9">
    <source>
        <dbReference type="ARBA" id="ARBA00023284"/>
    </source>
</evidence>
<dbReference type="EMBL" id="JAAAPX010000025">
    <property type="protein sequence ID" value="KAF4240695.1"/>
    <property type="molecule type" value="Genomic_DNA"/>
</dbReference>
<dbReference type="OrthoDB" id="338622at2759"/>
<comment type="catalytic activity">
    <reaction evidence="12">
        <text>a hydroperoxide + [thioredoxin]-dithiol = an alcohol + [thioredoxin]-disulfide + H2O</text>
        <dbReference type="Rhea" id="RHEA:62620"/>
        <dbReference type="Rhea" id="RHEA-COMP:10698"/>
        <dbReference type="Rhea" id="RHEA-COMP:10700"/>
        <dbReference type="ChEBI" id="CHEBI:15377"/>
        <dbReference type="ChEBI" id="CHEBI:29950"/>
        <dbReference type="ChEBI" id="CHEBI:30879"/>
        <dbReference type="ChEBI" id="CHEBI:35924"/>
        <dbReference type="ChEBI" id="CHEBI:50058"/>
        <dbReference type="EC" id="1.11.1.24"/>
    </reaction>
</comment>
<evidence type="ECO:0000256" key="4">
    <source>
        <dbReference type="ARBA" id="ARBA00022559"/>
    </source>
</evidence>
<proteinExistence type="inferred from homology"/>
<comment type="subcellular location">
    <subcellularLocation>
        <location evidence="1">Nucleus</location>
    </subcellularLocation>
</comment>
<organism evidence="16 17">
    <name type="scientific">Aspergillus fumigatiaffinis</name>
    <dbReference type="NCBI Taxonomy" id="340414"/>
    <lineage>
        <taxon>Eukaryota</taxon>
        <taxon>Fungi</taxon>
        <taxon>Dikarya</taxon>
        <taxon>Ascomycota</taxon>
        <taxon>Pezizomycotina</taxon>
        <taxon>Eurotiomycetes</taxon>
        <taxon>Eurotiomycetidae</taxon>
        <taxon>Eurotiales</taxon>
        <taxon>Aspergillaceae</taxon>
        <taxon>Aspergillus</taxon>
        <taxon>Aspergillus subgen. Fumigati</taxon>
    </lineage>
</organism>
<dbReference type="PANTHER" id="PTHR42801">
    <property type="entry name" value="THIOREDOXIN-DEPENDENT PEROXIDE REDUCTASE"/>
    <property type="match status" value="1"/>
</dbReference>
<evidence type="ECO:0000256" key="6">
    <source>
        <dbReference type="ARBA" id="ARBA00023002"/>
    </source>
</evidence>
<gene>
    <name evidence="16" type="ORF">CNMCM6805_004821</name>
</gene>
<feature type="region of interest" description="Disordered" evidence="14">
    <location>
        <begin position="1"/>
        <end position="51"/>
    </location>
</feature>
<name>A0A8H4GRR4_9EURO</name>
<evidence type="ECO:0000256" key="10">
    <source>
        <dbReference type="ARBA" id="ARBA00032824"/>
    </source>
</evidence>
<keyword evidence="7" id="KW-1015">Disulfide bond</keyword>
<keyword evidence="8" id="KW-0539">Nucleus</keyword>
<evidence type="ECO:0000256" key="3">
    <source>
        <dbReference type="ARBA" id="ARBA00013017"/>
    </source>
</evidence>
<dbReference type="GO" id="GO:0005634">
    <property type="term" value="C:nucleus"/>
    <property type="evidence" value="ECO:0007669"/>
    <property type="project" value="UniProtKB-SubCell"/>
</dbReference>
<dbReference type="InterPro" id="IPR000866">
    <property type="entry name" value="AhpC/TSA"/>
</dbReference>
<dbReference type="PROSITE" id="PS51352">
    <property type="entry name" value="THIOREDOXIN_2"/>
    <property type="match status" value="1"/>
</dbReference>
<reference evidence="16" key="2">
    <citation type="submission" date="2020-04" db="EMBL/GenBank/DDBJ databases">
        <authorList>
            <person name="Santos R.A.C."/>
            <person name="Steenwyk J.L."/>
            <person name="Rivero-Menendez O."/>
            <person name="Mead M.E."/>
            <person name="Silva L.P."/>
            <person name="Bastos R.W."/>
            <person name="Alastruey-Izquierdo A."/>
            <person name="Goldman G.H."/>
            <person name="Rokas A."/>
        </authorList>
    </citation>
    <scope>NUCLEOTIDE SEQUENCE</scope>
    <source>
        <strain evidence="16">CNM-CM6805</strain>
    </source>
</reference>
<evidence type="ECO:0000256" key="14">
    <source>
        <dbReference type="SAM" id="MobiDB-lite"/>
    </source>
</evidence>